<keyword evidence="2" id="KW-1185">Reference proteome</keyword>
<dbReference type="OrthoDB" id="6237646at2759"/>
<dbReference type="GO" id="GO:1990756">
    <property type="term" value="F:ubiquitin-like ligase-substrate adaptor activity"/>
    <property type="evidence" value="ECO:0007669"/>
    <property type="project" value="TreeGrafter"/>
</dbReference>
<dbReference type="STRING" id="6210.W6V2E1"/>
<dbReference type="KEGG" id="egl:EGR_05082"/>
<name>W6V2E1_ECHGR</name>
<dbReference type="OMA" id="LNTILWH"/>
<proteinExistence type="predicted"/>
<dbReference type="SUPFAM" id="SSF50978">
    <property type="entry name" value="WD40 repeat-like"/>
    <property type="match status" value="1"/>
</dbReference>
<dbReference type="PANTHER" id="PTHR22874:SF1">
    <property type="entry name" value="ACTIVATING MOLECULE IN BECN1-REGULATED AUTOPHAGY PROTEIN 1"/>
    <property type="match status" value="1"/>
</dbReference>
<dbReference type="CTD" id="36340797"/>
<dbReference type="GeneID" id="36340797"/>
<accession>W6V2E1</accession>
<dbReference type="Gene3D" id="2.130.10.10">
    <property type="entry name" value="YVTN repeat-like/Quinoprotein amine dehydrogenase"/>
    <property type="match status" value="1"/>
</dbReference>
<dbReference type="GO" id="GO:0080008">
    <property type="term" value="C:Cul4-RING E3 ubiquitin ligase complex"/>
    <property type="evidence" value="ECO:0007669"/>
    <property type="project" value="TreeGrafter"/>
</dbReference>
<dbReference type="PANTHER" id="PTHR22874">
    <property type="entry name" value="ACTIVATING MOLECULE IN BECN1-REGULATED AUTOPHAGY PROTEIN 1"/>
    <property type="match status" value="1"/>
</dbReference>
<protein>
    <submittedName>
        <fullName evidence="1">Activating molecule in BECN1-regulated autophagy protein</fullName>
    </submittedName>
</protein>
<gene>
    <name evidence="1" type="ORF">EGR_05082</name>
</gene>
<dbReference type="InterPro" id="IPR036322">
    <property type="entry name" value="WD40_repeat_dom_sf"/>
</dbReference>
<evidence type="ECO:0000313" key="2">
    <source>
        <dbReference type="Proteomes" id="UP000019149"/>
    </source>
</evidence>
<dbReference type="EMBL" id="APAU02000035">
    <property type="protein sequence ID" value="EUB60084.1"/>
    <property type="molecule type" value="Genomic_DNA"/>
</dbReference>
<dbReference type="InterPro" id="IPR001680">
    <property type="entry name" value="WD40_rpt"/>
</dbReference>
<organism evidence="1 2">
    <name type="scientific">Echinococcus granulosus</name>
    <name type="common">Hydatid tapeworm</name>
    <dbReference type="NCBI Taxonomy" id="6210"/>
    <lineage>
        <taxon>Eukaryota</taxon>
        <taxon>Metazoa</taxon>
        <taxon>Spiralia</taxon>
        <taxon>Lophotrochozoa</taxon>
        <taxon>Platyhelminthes</taxon>
        <taxon>Cestoda</taxon>
        <taxon>Eucestoda</taxon>
        <taxon>Cyclophyllidea</taxon>
        <taxon>Taeniidae</taxon>
        <taxon>Echinococcus</taxon>
        <taxon>Echinococcus granulosus group</taxon>
    </lineage>
</organism>
<comment type="caution">
    <text evidence="1">The sequence shown here is derived from an EMBL/GenBank/DDBJ whole genome shotgun (WGS) entry which is preliminary data.</text>
</comment>
<dbReference type="GO" id="GO:0000423">
    <property type="term" value="P:mitophagy"/>
    <property type="evidence" value="ECO:0007669"/>
    <property type="project" value="TreeGrafter"/>
</dbReference>
<dbReference type="Proteomes" id="UP000019149">
    <property type="component" value="Unassembled WGS sequence"/>
</dbReference>
<sequence length="887" mass="98297">MRNVVEFIRQSEVRGFQRRIVADFSDKLSFDNVKLINPDSPVSSRSVFLLKINCDNTVIAAAHMEGVVVLYNGSSGACIGQCEGHEKSPWTITFHPSIPHLLASGCLGGRVCLWSILENFSKTSGCHSIVKPSSTWERLGAITSLAFHPYRSILTVAWAQEIAFLDFKEDRVLSVWRFASDGSGVRWVHFNPDGSIFYTASSNHRPLESNCLRLPPISNTIEFSPLHGIPGVLELNPRPSFFNSPLYEFPFCCSGINPAKILRGELVYFLLGQSAEWYEGHGICHTCSLRLCVWAAGLVADSSFPHRRVPLSEAVDRILTDVALTVPNGSAKVEDIMALRREDPSPNAVVVIEDFPSSEWFLSKGPCNVYCSAAQPSMMCCLGHIGDLFLTHRDLMRYSLCRRCLQKFWRWANDSNRVQWFTWTQSSPNPRESRKSAPPQIPDPGVVRSARVCYRCCQGPDQCSTHPNAVSVRNELSPSSSLKRQSLTPISRSSVAPTVSLHFDATATAEAGECKKKYSEGYICSNDNSGLSGVGNYSGPNYLSKQSLVKSLPSALALASEKNQPRNNDLEASCKCGDIALQAAPMDEMAEKELRVLYSHLFSSEKNTTSLPFSLQHFASTLANIFQEMGEHSSACNLRNTTHSVCGWELKFRTSVNGTRVCPTIRDAAPCTPRNYAVTYRRDTLVIPQARIFNDSSISLSRDGRLIAAFAVPHGNQQNPDSLQVQDSTVAVYWAEPVSRRGHCIFAVSTVPPAEPVCLHFSPSGSFLVVGTANSPLAVTHHVPAMVQQYNAMFARIINYESPALAYIYAIDRKRKDSVEQSTRVKEVFRFDPPDFMKSPYGFTPMSLNTILWHCGGIAYGTTRGLIVMMEPRLQNDLKDASSKDHF</sequence>
<dbReference type="Pfam" id="PF00400">
    <property type="entry name" value="WD40"/>
    <property type="match status" value="1"/>
</dbReference>
<dbReference type="InterPro" id="IPR052596">
    <property type="entry name" value="AMBRA1_autophagy"/>
</dbReference>
<evidence type="ECO:0000313" key="1">
    <source>
        <dbReference type="EMBL" id="EUB60084.1"/>
    </source>
</evidence>
<dbReference type="SMART" id="SM00320">
    <property type="entry name" value="WD40"/>
    <property type="match status" value="5"/>
</dbReference>
<reference evidence="1 2" key="1">
    <citation type="journal article" date="2013" name="Nat. Genet.">
        <title>The genome of the hydatid tapeworm Echinococcus granulosus.</title>
        <authorList>
            <person name="Zheng H."/>
            <person name="Zhang W."/>
            <person name="Zhang L."/>
            <person name="Zhang Z."/>
            <person name="Li J."/>
            <person name="Lu G."/>
            <person name="Zhu Y."/>
            <person name="Wang Y."/>
            <person name="Huang Y."/>
            <person name="Liu J."/>
            <person name="Kang H."/>
            <person name="Chen J."/>
            <person name="Wang L."/>
            <person name="Chen A."/>
            <person name="Yu S."/>
            <person name="Gao Z."/>
            <person name="Jin L."/>
            <person name="Gu W."/>
            <person name="Wang Z."/>
            <person name="Zhao L."/>
            <person name="Shi B."/>
            <person name="Wen H."/>
            <person name="Lin R."/>
            <person name="Jones M.K."/>
            <person name="Brejova B."/>
            <person name="Vinar T."/>
            <person name="Zhao G."/>
            <person name="McManus D.P."/>
            <person name="Chen Z."/>
            <person name="Zhou Y."/>
            <person name="Wang S."/>
        </authorList>
    </citation>
    <scope>NUCLEOTIDE SEQUENCE [LARGE SCALE GENOMIC DNA]</scope>
</reference>
<dbReference type="RefSeq" id="XP_024351280.1">
    <property type="nucleotide sequence ID" value="XM_024494331.1"/>
</dbReference>
<dbReference type="AlphaFoldDB" id="W6V2E1"/>
<dbReference type="GO" id="GO:0000045">
    <property type="term" value="P:autophagosome assembly"/>
    <property type="evidence" value="ECO:0007669"/>
    <property type="project" value="TreeGrafter"/>
</dbReference>
<dbReference type="InterPro" id="IPR015943">
    <property type="entry name" value="WD40/YVTN_repeat-like_dom_sf"/>
</dbReference>